<organism evidence="1 2">
    <name type="scientific">Candidatus Rickettsia kedanie</name>
    <dbReference type="NCBI Taxonomy" id="3115352"/>
    <lineage>
        <taxon>Bacteria</taxon>
        <taxon>Pseudomonadati</taxon>
        <taxon>Pseudomonadota</taxon>
        <taxon>Alphaproteobacteria</taxon>
        <taxon>Rickettsiales</taxon>
        <taxon>Rickettsiaceae</taxon>
        <taxon>Rickettsieae</taxon>
        <taxon>Rickettsia</taxon>
        <taxon>spotted fever group</taxon>
    </lineage>
</organism>
<keyword evidence="2" id="KW-1185">Reference proteome</keyword>
<dbReference type="NCBIfam" id="TIGR01784">
    <property type="entry name" value="T_den_put_tspse"/>
    <property type="match status" value="1"/>
</dbReference>
<dbReference type="Proteomes" id="UP001628124">
    <property type="component" value="Unassembled WGS sequence"/>
</dbReference>
<dbReference type="PANTHER" id="PTHR41317:SF1">
    <property type="entry name" value="PD-(D_E)XK NUCLEASE FAMILY TRANSPOSASE"/>
    <property type="match status" value="1"/>
</dbReference>
<sequence>MYKFKPRVDLAFKKIFGVEENKDLLILLINSIVSKEDQVAKVMLLNPYNPKNFWTDKLSILNIKAKSENSKIFNIAIQVTDEADYDKRALYYWAKMYMQQLREGASYSELNKAIGIHILNFISITNTDNYHNAFQLSKKIVV</sequence>
<dbReference type="EMBL" id="BAABMM010000019">
    <property type="protein sequence ID" value="GAA5252144.1"/>
    <property type="molecule type" value="Genomic_DNA"/>
</dbReference>
<reference evidence="1 2" key="1">
    <citation type="journal article" date="2024" name="Microbiol. Immunol.">
        <title>Discovery of a novel spotted fever group Rickettsia, 'Candidatus Rickettsia kedanie,' in unfed larval chigger mites, Leptotrombidium scutellare.</title>
        <authorList>
            <person name="Ogawa M."/>
            <person name="Matsutani M."/>
            <person name="Katayama T."/>
            <person name="Takada N."/>
            <person name="Noda S."/>
            <person name="Takahashi M."/>
            <person name="Kageyama D."/>
            <person name="Hanaoka N."/>
            <person name="Ebihara H."/>
        </authorList>
    </citation>
    <scope>NUCLEOTIDE SEQUENCE [LARGE SCALE GENOMIC DNA]</scope>
    <source>
        <strain evidence="1 2">KNCP2-13</strain>
    </source>
</reference>
<evidence type="ECO:0000313" key="1">
    <source>
        <dbReference type="EMBL" id="GAA5252144.1"/>
    </source>
</evidence>
<proteinExistence type="predicted"/>
<protein>
    <recommendedName>
        <fullName evidence="3">Rpn family recombination-promoting nuclease/putative transposase</fullName>
    </recommendedName>
</protein>
<evidence type="ECO:0000313" key="2">
    <source>
        <dbReference type="Proteomes" id="UP001628124"/>
    </source>
</evidence>
<accession>A0ABP9TSC3</accession>
<name>A0ABP9TSC3_9RICK</name>
<dbReference type="InterPro" id="IPR010106">
    <property type="entry name" value="RpnA"/>
</dbReference>
<dbReference type="RefSeq" id="WP_412707832.1">
    <property type="nucleotide sequence ID" value="NZ_BAABMM010000019.1"/>
</dbReference>
<evidence type="ECO:0008006" key="3">
    <source>
        <dbReference type="Google" id="ProtNLM"/>
    </source>
</evidence>
<gene>
    <name evidence="1" type="ORF">KNCP2_04320</name>
</gene>
<dbReference type="PANTHER" id="PTHR41317">
    <property type="entry name" value="PD-(D_E)XK NUCLEASE FAMILY TRANSPOSASE"/>
    <property type="match status" value="1"/>
</dbReference>
<comment type="caution">
    <text evidence="1">The sequence shown here is derived from an EMBL/GenBank/DDBJ whole genome shotgun (WGS) entry which is preliminary data.</text>
</comment>
<dbReference type="Pfam" id="PF12784">
    <property type="entry name" value="PDDEXK_2"/>
    <property type="match status" value="1"/>
</dbReference>